<evidence type="ECO:0000313" key="2">
    <source>
        <dbReference type="Proteomes" id="UP000266677"/>
    </source>
</evidence>
<protein>
    <submittedName>
        <fullName evidence="1">Uncharacterized protein</fullName>
    </submittedName>
</protein>
<dbReference type="OrthoDB" id="9148897at2"/>
<keyword evidence="2" id="KW-1185">Reference proteome</keyword>
<comment type="caution">
    <text evidence="1">The sequence shown here is derived from an EMBL/GenBank/DDBJ whole genome shotgun (WGS) entry which is preliminary data.</text>
</comment>
<dbReference type="EMBL" id="QZFU01000019">
    <property type="protein sequence ID" value="RJO74932.1"/>
    <property type="molecule type" value="Genomic_DNA"/>
</dbReference>
<evidence type="ECO:0000313" key="1">
    <source>
        <dbReference type="EMBL" id="RJO74932.1"/>
    </source>
</evidence>
<dbReference type="AlphaFoldDB" id="A0A3A4KJ73"/>
<reference evidence="1 2" key="1">
    <citation type="submission" date="2018-09" db="EMBL/GenBank/DDBJ databases">
        <title>YIM PH21274 draft genome.</title>
        <authorList>
            <person name="Miao C."/>
        </authorList>
    </citation>
    <scope>NUCLEOTIDE SEQUENCE [LARGE SCALE GENOMIC DNA]</scope>
    <source>
        <strain evidence="1 2">YIM PH 21724</strain>
    </source>
</reference>
<sequence>MTVTSTPNDGGNGPDLPGRLPWEDLRPFMSLLVLQAAGDDVDAGFTALEQFLLPGMHRRGVDSRLIARSAWVPGEEISPELAEALTAAGVDRMAGFAVEENRAAGWLCSDSVLLSDCVGAEFPLAVLLRVGRFAVLHACRSDMERLKSWLRQPLCRWRRIPANVLENALLQGEIKGLWLYGVDRPRRNKADSKIISGISLGEALDPVADATYALGSGRAALADDPDRIALKGKIGTTPRNSRVWSSRRLEFADFVQAVGELVRMIEKQMANGSTGSSVLSRLAQPVADTTGIYGAFEMVPALDEPPDAAEPDRGNAAAAAALEYAAFVVIGRPDTVDFIVETGVDGTIGGSLTVSPRQEGDRYTLAVGYVPGVQPIREDLVIPVKNALHNSGLVRVYYRSGHMFFDGNFYKHEIPDVHFPKWEWGDFDGYLIDREKPDTRKRQEIHDRIGQGDRSLFTWVSRNFADGWLTCDDGSREAADFIHIDNNGRLRLIHIKGAENASPRRGIAVTPYEVVVSQALKNLIYTDVERLRRHLEHPGVERPATWNNGVRADDRSELLDMLDSRRPTDGFEIVIVQPHLSRARYDAHVGLPCDASAADDTFRLRLLERLLHHARRDAINGVCEELVVIASAG</sequence>
<accession>A0A3A4KJ73</accession>
<name>A0A3A4KJ73_9NOCA</name>
<gene>
    <name evidence="1" type="ORF">D5S18_16100</name>
</gene>
<proteinExistence type="predicted"/>
<organism evidence="1 2">
    <name type="scientific">Nocardia panacis</name>
    <dbReference type="NCBI Taxonomy" id="2340916"/>
    <lineage>
        <taxon>Bacteria</taxon>
        <taxon>Bacillati</taxon>
        <taxon>Actinomycetota</taxon>
        <taxon>Actinomycetes</taxon>
        <taxon>Mycobacteriales</taxon>
        <taxon>Nocardiaceae</taxon>
        <taxon>Nocardia</taxon>
    </lineage>
</organism>
<dbReference type="RefSeq" id="WP_120041748.1">
    <property type="nucleotide sequence ID" value="NZ_QZFU01000019.1"/>
</dbReference>
<dbReference type="Proteomes" id="UP000266677">
    <property type="component" value="Unassembled WGS sequence"/>
</dbReference>